<protein>
    <submittedName>
        <fullName evidence="9">Do/DeqQ family serine protease</fullName>
    </submittedName>
</protein>
<accession>A0A2U1AJT8</accession>
<gene>
    <name evidence="9" type="ORF">C8E01_1246</name>
</gene>
<keyword evidence="2" id="KW-0732">Signal</keyword>
<evidence type="ECO:0000259" key="8">
    <source>
        <dbReference type="PROSITE" id="PS50106"/>
    </source>
</evidence>
<evidence type="ECO:0000256" key="7">
    <source>
        <dbReference type="PIRSR" id="PIRSR611782-2"/>
    </source>
</evidence>
<keyword evidence="4" id="KW-0378">Hydrolase</keyword>
<dbReference type="Pfam" id="PF00595">
    <property type="entry name" value="PDZ"/>
    <property type="match status" value="1"/>
</dbReference>
<feature type="active site" description="Charge relay system" evidence="6">
    <location>
        <position position="260"/>
    </location>
</feature>
<evidence type="ECO:0000313" key="10">
    <source>
        <dbReference type="Proteomes" id="UP000245466"/>
    </source>
</evidence>
<feature type="domain" description="PDZ" evidence="8">
    <location>
        <begin position="304"/>
        <end position="399"/>
    </location>
</feature>
<organism evidence="9 10">
    <name type="scientific">Pontibacter virosus</name>
    <dbReference type="NCBI Taxonomy" id="1765052"/>
    <lineage>
        <taxon>Bacteria</taxon>
        <taxon>Pseudomonadati</taxon>
        <taxon>Bacteroidota</taxon>
        <taxon>Cytophagia</taxon>
        <taxon>Cytophagales</taxon>
        <taxon>Hymenobacteraceae</taxon>
        <taxon>Pontibacter</taxon>
    </lineage>
</organism>
<dbReference type="InterPro" id="IPR001478">
    <property type="entry name" value="PDZ"/>
</dbReference>
<feature type="binding site" evidence="7">
    <location>
        <begin position="258"/>
        <end position="260"/>
    </location>
    <ligand>
        <name>substrate</name>
    </ligand>
</feature>
<dbReference type="PANTHER" id="PTHR43343">
    <property type="entry name" value="PEPTIDASE S12"/>
    <property type="match status" value="1"/>
</dbReference>
<dbReference type="InterPro" id="IPR036034">
    <property type="entry name" value="PDZ_sf"/>
</dbReference>
<comment type="caution">
    <text evidence="9">The sequence shown here is derived from an EMBL/GenBank/DDBJ whole genome shotgun (WGS) entry which is preliminary data.</text>
</comment>
<dbReference type="SMART" id="SM00228">
    <property type="entry name" value="PDZ"/>
    <property type="match status" value="2"/>
</dbReference>
<proteinExistence type="predicted"/>
<evidence type="ECO:0000256" key="2">
    <source>
        <dbReference type="ARBA" id="ARBA00022729"/>
    </source>
</evidence>
<dbReference type="InterPro" id="IPR051201">
    <property type="entry name" value="Chloro_Bact_Ser_Proteases"/>
</dbReference>
<dbReference type="Proteomes" id="UP000245466">
    <property type="component" value="Unassembled WGS sequence"/>
</dbReference>
<dbReference type="SUPFAM" id="SSF50494">
    <property type="entry name" value="Trypsin-like serine proteases"/>
    <property type="match status" value="1"/>
</dbReference>
<evidence type="ECO:0000313" key="9">
    <source>
        <dbReference type="EMBL" id="PVY36650.1"/>
    </source>
</evidence>
<sequence length="517" mass="54021">MNSNLPFSQPGRMIIGKANGNTSKFMGKAVGTFLIAILSAVLAIVGYKLFEGNSSQNGNFNNNSGAAMPVVSSVGNPDFVAAAANVTPAVVHIKTLYNAAQTSRNPIYEMFGMPQQSTPARGSGSGVLISKDGYIVTNNHVIDRASGIEVVLPDRRTFEAKLIGTDPSTDLALLKVEGGDLPVVPLGDSDKVQVGEWVLAVGYPLSLNSTVTAGIVSAKGRSIGILNRPGQGGYVDPAQVANTAIESFIQTDAAINPGNSGGALVNTSGQLIGINTAIASQTGSYAGYGFAIPVNLMQKVVSDIREFGRVRRGFLGVNFPVPAVEDQLLRSRGIDPGKVSGVYIMGVQPGSGAEKAGLKEGDIIQGINGIDVNTSAELSERIARHYPGDKVELALLRDGKQRKATVTLQGEEEETVSDTAAKGLEARLGANFAPLTDRMKQQYRLNEGVYVTKIQPGGFFDSAGIPEGTVVARVNGRPVNSLADISKSLAASRSGMVRLDGITPDGTAFVFNFPLGA</sequence>
<dbReference type="InterPro" id="IPR009003">
    <property type="entry name" value="Peptidase_S1_PA"/>
</dbReference>
<reference evidence="9 10" key="1">
    <citation type="submission" date="2018-04" db="EMBL/GenBank/DDBJ databases">
        <title>Genomic Encyclopedia of Type Strains, Phase IV (KMG-IV): sequencing the most valuable type-strain genomes for metagenomic binning, comparative biology and taxonomic classification.</title>
        <authorList>
            <person name="Goeker M."/>
        </authorList>
    </citation>
    <scope>NUCLEOTIDE SEQUENCE [LARGE SCALE GENOMIC DNA]</scope>
    <source>
        <strain evidence="9 10">DSM 100231</strain>
    </source>
</reference>
<name>A0A2U1AJT8_9BACT</name>
<dbReference type="NCBIfam" id="TIGR02037">
    <property type="entry name" value="degP_htrA_DO"/>
    <property type="match status" value="1"/>
</dbReference>
<dbReference type="InterPro" id="IPR001940">
    <property type="entry name" value="Peptidase_S1C"/>
</dbReference>
<evidence type="ECO:0000256" key="4">
    <source>
        <dbReference type="ARBA" id="ARBA00022801"/>
    </source>
</evidence>
<dbReference type="Pfam" id="PF13365">
    <property type="entry name" value="Trypsin_2"/>
    <property type="match status" value="1"/>
</dbReference>
<dbReference type="PROSITE" id="PS50106">
    <property type="entry name" value="PDZ"/>
    <property type="match status" value="2"/>
</dbReference>
<feature type="active site" description="Charge relay system" evidence="6">
    <location>
        <position position="140"/>
    </location>
</feature>
<feature type="binding site" evidence="7">
    <location>
        <position position="140"/>
    </location>
    <ligand>
        <name>substrate</name>
    </ligand>
</feature>
<dbReference type="EMBL" id="QEKI01000024">
    <property type="protein sequence ID" value="PVY36650.1"/>
    <property type="molecule type" value="Genomic_DNA"/>
</dbReference>
<evidence type="ECO:0000256" key="5">
    <source>
        <dbReference type="ARBA" id="ARBA00022825"/>
    </source>
</evidence>
<dbReference type="AlphaFoldDB" id="A0A2U1AJT8"/>
<feature type="binding site" evidence="7">
    <location>
        <position position="170"/>
    </location>
    <ligand>
        <name>substrate</name>
    </ligand>
</feature>
<dbReference type="GO" id="GO:0004252">
    <property type="term" value="F:serine-type endopeptidase activity"/>
    <property type="evidence" value="ECO:0007669"/>
    <property type="project" value="InterPro"/>
</dbReference>
<dbReference type="Gene3D" id="2.30.42.10">
    <property type="match status" value="2"/>
</dbReference>
<dbReference type="SUPFAM" id="SSF50156">
    <property type="entry name" value="PDZ domain-like"/>
    <property type="match status" value="2"/>
</dbReference>
<keyword evidence="5" id="KW-0720">Serine protease</keyword>
<dbReference type="PANTHER" id="PTHR43343:SF3">
    <property type="entry name" value="PROTEASE DO-LIKE 8, CHLOROPLASTIC"/>
    <property type="match status" value="1"/>
</dbReference>
<evidence type="ECO:0000256" key="6">
    <source>
        <dbReference type="PIRSR" id="PIRSR611782-1"/>
    </source>
</evidence>
<feature type="active site" description="Charge relay system" evidence="6">
    <location>
        <position position="170"/>
    </location>
</feature>
<evidence type="ECO:0000256" key="1">
    <source>
        <dbReference type="ARBA" id="ARBA00022670"/>
    </source>
</evidence>
<keyword evidence="10" id="KW-1185">Reference proteome</keyword>
<dbReference type="PRINTS" id="PR00834">
    <property type="entry name" value="PROTEASES2C"/>
</dbReference>
<dbReference type="Gene3D" id="2.40.10.120">
    <property type="match status" value="1"/>
</dbReference>
<dbReference type="GO" id="GO:0006508">
    <property type="term" value="P:proteolysis"/>
    <property type="evidence" value="ECO:0007669"/>
    <property type="project" value="UniProtKB-KW"/>
</dbReference>
<dbReference type="Pfam" id="PF13180">
    <property type="entry name" value="PDZ_2"/>
    <property type="match status" value="1"/>
</dbReference>
<feature type="domain" description="PDZ" evidence="8">
    <location>
        <begin position="405"/>
        <end position="482"/>
    </location>
</feature>
<dbReference type="InterPro" id="IPR011782">
    <property type="entry name" value="Pept_S1C_Do"/>
</dbReference>
<evidence type="ECO:0000256" key="3">
    <source>
        <dbReference type="ARBA" id="ARBA00022737"/>
    </source>
</evidence>
<keyword evidence="1 9" id="KW-0645">Protease</keyword>
<keyword evidence="3" id="KW-0677">Repeat</keyword>